<dbReference type="AlphaFoldDB" id="A0A6A6J105"/>
<feature type="compositionally biased region" description="Basic and acidic residues" evidence="1">
    <location>
        <begin position="65"/>
        <end position="76"/>
    </location>
</feature>
<organism evidence="2 3">
    <name type="scientific">Trematosphaeria pertusa</name>
    <dbReference type="NCBI Taxonomy" id="390896"/>
    <lineage>
        <taxon>Eukaryota</taxon>
        <taxon>Fungi</taxon>
        <taxon>Dikarya</taxon>
        <taxon>Ascomycota</taxon>
        <taxon>Pezizomycotina</taxon>
        <taxon>Dothideomycetes</taxon>
        <taxon>Pleosporomycetidae</taxon>
        <taxon>Pleosporales</taxon>
        <taxon>Massarineae</taxon>
        <taxon>Trematosphaeriaceae</taxon>
        <taxon>Trematosphaeria</taxon>
    </lineage>
</organism>
<feature type="compositionally biased region" description="Pro residues" evidence="1">
    <location>
        <begin position="78"/>
        <end position="88"/>
    </location>
</feature>
<dbReference type="GeneID" id="54574301"/>
<evidence type="ECO:0000313" key="3">
    <source>
        <dbReference type="Proteomes" id="UP000800094"/>
    </source>
</evidence>
<dbReference type="RefSeq" id="XP_033691529.1">
    <property type="nucleotide sequence ID" value="XM_033820971.1"/>
</dbReference>
<feature type="region of interest" description="Disordered" evidence="1">
    <location>
        <begin position="64"/>
        <end position="118"/>
    </location>
</feature>
<accession>A0A6A6J105</accession>
<proteinExistence type="predicted"/>
<sequence>MQYCSLYTLLYRNIGLAQWRRFLGIWFLRGAYKMRRDRRAALALAINIKQIFPPEPARSCIATKSRCDDRLHDRTPGRPRPPPRPFPSRPGRLKTHRLPRDLRPRGLPNRPLRPRRLQSHSRRLFPQWPSHIHLHSPNGPRHALGILVLLGRYEAQRASGHRRHLYEQHKRGSEDSCEGRYRGGWDVGWRITDRGQ</sequence>
<evidence type="ECO:0000313" key="2">
    <source>
        <dbReference type="EMBL" id="KAF2256525.1"/>
    </source>
</evidence>
<keyword evidence="3" id="KW-1185">Reference proteome</keyword>
<dbReference type="EMBL" id="ML987189">
    <property type="protein sequence ID" value="KAF2256525.1"/>
    <property type="molecule type" value="Genomic_DNA"/>
</dbReference>
<reference evidence="2" key="1">
    <citation type="journal article" date="2020" name="Stud. Mycol.">
        <title>101 Dothideomycetes genomes: a test case for predicting lifestyles and emergence of pathogens.</title>
        <authorList>
            <person name="Haridas S."/>
            <person name="Albert R."/>
            <person name="Binder M."/>
            <person name="Bloem J."/>
            <person name="Labutti K."/>
            <person name="Salamov A."/>
            <person name="Andreopoulos B."/>
            <person name="Baker S."/>
            <person name="Barry K."/>
            <person name="Bills G."/>
            <person name="Bluhm B."/>
            <person name="Cannon C."/>
            <person name="Castanera R."/>
            <person name="Culley D."/>
            <person name="Daum C."/>
            <person name="Ezra D."/>
            <person name="Gonzalez J."/>
            <person name="Henrissat B."/>
            <person name="Kuo A."/>
            <person name="Liang C."/>
            <person name="Lipzen A."/>
            <person name="Lutzoni F."/>
            <person name="Magnuson J."/>
            <person name="Mondo S."/>
            <person name="Nolan M."/>
            <person name="Ohm R."/>
            <person name="Pangilinan J."/>
            <person name="Park H.-J."/>
            <person name="Ramirez L."/>
            <person name="Alfaro M."/>
            <person name="Sun H."/>
            <person name="Tritt A."/>
            <person name="Yoshinaga Y."/>
            <person name="Zwiers L.-H."/>
            <person name="Turgeon B."/>
            <person name="Goodwin S."/>
            <person name="Spatafora J."/>
            <person name="Crous P."/>
            <person name="Grigoriev I."/>
        </authorList>
    </citation>
    <scope>NUCLEOTIDE SEQUENCE</scope>
    <source>
        <strain evidence="2">CBS 122368</strain>
    </source>
</reference>
<gene>
    <name evidence="2" type="ORF">BU26DRAFT_23815</name>
</gene>
<name>A0A6A6J105_9PLEO</name>
<protein>
    <submittedName>
        <fullName evidence="2">Uncharacterized protein</fullName>
    </submittedName>
</protein>
<dbReference type="Proteomes" id="UP000800094">
    <property type="component" value="Unassembled WGS sequence"/>
</dbReference>
<evidence type="ECO:0000256" key="1">
    <source>
        <dbReference type="SAM" id="MobiDB-lite"/>
    </source>
</evidence>